<dbReference type="InterPro" id="IPR005804">
    <property type="entry name" value="FA_desaturase_dom"/>
</dbReference>
<feature type="transmembrane region" description="Helical" evidence="10">
    <location>
        <begin position="53"/>
        <end position="69"/>
    </location>
</feature>
<dbReference type="InterPro" id="IPR015876">
    <property type="entry name" value="Acyl-CoA_DS"/>
</dbReference>
<reference evidence="13" key="1">
    <citation type="journal article" date="2018" name="Genome Biol.">
        <title>SKESA: strategic k-mer extension for scrupulous assemblies.</title>
        <authorList>
            <person name="Souvorov A."/>
            <person name="Agarwala R."/>
            <person name="Lipman D.J."/>
        </authorList>
    </citation>
    <scope>NUCLEOTIDE SEQUENCE</scope>
    <source>
        <strain evidence="13">CL18-200174</strain>
    </source>
</reference>
<dbReference type="Proteomes" id="UP000863577">
    <property type="component" value="Unassembled WGS sequence"/>
</dbReference>
<evidence type="ECO:0000256" key="3">
    <source>
        <dbReference type="ARBA" id="ARBA00022692"/>
    </source>
</evidence>
<evidence type="ECO:0000256" key="4">
    <source>
        <dbReference type="ARBA" id="ARBA00022832"/>
    </source>
</evidence>
<comment type="similarity">
    <text evidence="2">Belongs to the fatty acid desaturase type 2 family.</text>
</comment>
<comment type="caution">
    <text evidence="13">The sequence shown here is derived from an EMBL/GenBank/DDBJ whole genome shotgun (WGS) entry which is preliminary data.</text>
</comment>
<keyword evidence="8" id="KW-0443">Lipid metabolism</keyword>
<evidence type="ECO:0000313" key="14">
    <source>
        <dbReference type="Proteomes" id="UP000863577"/>
    </source>
</evidence>
<dbReference type="Pfam" id="PF01610">
    <property type="entry name" value="DDE_Tnp_ISL3"/>
    <property type="match status" value="1"/>
</dbReference>
<evidence type="ECO:0000256" key="7">
    <source>
        <dbReference type="ARBA" id="ARBA00023004"/>
    </source>
</evidence>
<keyword evidence="3 10" id="KW-0812">Transmembrane</keyword>
<protein>
    <submittedName>
        <fullName evidence="13">Acyl-CoA desaturase</fullName>
    </submittedName>
</protein>
<gene>
    <name evidence="13" type="ORF">JBK99_02615</name>
</gene>
<name>A0AAN2RQI1_LEGPN</name>
<evidence type="ECO:0000313" key="13">
    <source>
        <dbReference type="EMBL" id="HAU2395225.1"/>
    </source>
</evidence>
<comment type="subcellular location">
    <subcellularLocation>
        <location evidence="1">Membrane</location>
        <topology evidence="1">Multi-pass membrane protein</topology>
    </subcellularLocation>
</comment>
<dbReference type="GO" id="GO:0016020">
    <property type="term" value="C:membrane"/>
    <property type="evidence" value="ECO:0007669"/>
    <property type="project" value="UniProtKB-SubCell"/>
</dbReference>
<dbReference type="RefSeq" id="WP_014842370.1">
    <property type="nucleotide sequence ID" value="NZ_CAXYJH010000046.1"/>
</dbReference>
<keyword evidence="4" id="KW-0276">Fatty acid metabolism</keyword>
<keyword evidence="7" id="KW-0408">Iron</keyword>
<evidence type="ECO:0000256" key="9">
    <source>
        <dbReference type="ARBA" id="ARBA00023136"/>
    </source>
</evidence>
<feature type="domain" description="Transposase IS204/IS1001/IS1096/IS1165 DDE" evidence="12">
    <location>
        <begin position="295"/>
        <end position="384"/>
    </location>
</feature>
<evidence type="ECO:0000256" key="2">
    <source>
        <dbReference type="ARBA" id="ARBA00008749"/>
    </source>
</evidence>
<dbReference type="PANTHER" id="PTHR11351">
    <property type="entry name" value="ACYL-COA DESATURASE"/>
    <property type="match status" value="1"/>
</dbReference>
<keyword evidence="9 10" id="KW-0472">Membrane</keyword>
<keyword evidence="6" id="KW-0560">Oxidoreductase</keyword>
<evidence type="ECO:0000256" key="5">
    <source>
        <dbReference type="ARBA" id="ARBA00022989"/>
    </source>
</evidence>
<feature type="transmembrane region" description="Helical" evidence="10">
    <location>
        <begin position="12"/>
        <end position="32"/>
    </location>
</feature>
<evidence type="ECO:0000256" key="1">
    <source>
        <dbReference type="ARBA" id="ARBA00004141"/>
    </source>
</evidence>
<evidence type="ECO:0000256" key="6">
    <source>
        <dbReference type="ARBA" id="ARBA00023002"/>
    </source>
</evidence>
<dbReference type="EMBL" id="DACWOD010000002">
    <property type="protein sequence ID" value="HAU2395225.1"/>
    <property type="molecule type" value="Genomic_DNA"/>
</dbReference>
<evidence type="ECO:0000259" key="12">
    <source>
        <dbReference type="Pfam" id="PF01610"/>
    </source>
</evidence>
<evidence type="ECO:0000256" key="8">
    <source>
        <dbReference type="ARBA" id="ARBA00023098"/>
    </source>
</evidence>
<sequence>MFFGILNLTLWGYVLATFVLTQITIASVTLYLHRYQTHRALTMHPIVSHFFRLWIWLTTGIVTRVWVAIHRKHHAMTDVEGDPHSPQIFSIKKVFWQVPELYREAAKDKDMIEKYSHGTPNDWIERNLYSRYSSKGILLMFLIDLLLFGFPGITIWAIQMIWIPLSAGVVNGVGHYWGYRNFECFDRSTNVFPLGFLIGGEELHNNHHTYASSAKFSVKWWEFDLGWFYIRCLSFLRLAKVKKLPPKLARDDTKQYVDLNTIKALISNRFQIMSDYYKRVTIPILKNEKRNYNYIKNKKEWHLFKEAKRLLRQETTKTNSHLQVLLNRFEQLQLVYNYRQSLQQIWLKKVSSQKELIESLNQWCKKADESGLDVLHQFSLRIKSYVLIETDGSSLEAPQSK</sequence>
<dbReference type="CDD" id="cd03505">
    <property type="entry name" value="Delta9-FADS-like"/>
    <property type="match status" value="1"/>
</dbReference>
<organism evidence="13 14">
    <name type="scientific">Legionella pneumophila</name>
    <dbReference type="NCBI Taxonomy" id="446"/>
    <lineage>
        <taxon>Bacteria</taxon>
        <taxon>Pseudomonadati</taxon>
        <taxon>Pseudomonadota</taxon>
        <taxon>Gammaproteobacteria</taxon>
        <taxon>Legionellales</taxon>
        <taxon>Legionellaceae</taxon>
        <taxon>Legionella</taxon>
    </lineage>
</organism>
<dbReference type="GO" id="GO:0016717">
    <property type="term" value="F:oxidoreductase activity, acting on paired donors, with oxidation of a pair of donors resulting in the reduction of molecular oxygen to two molecules of water"/>
    <property type="evidence" value="ECO:0007669"/>
    <property type="project" value="InterPro"/>
</dbReference>
<dbReference type="Pfam" id="PF00487">
    <property type="entry name" value="FA_desaturase"/>
    <property type="match status" value="1"/>
</dbReference>
<dbReference type="InterPro" id="IPR002560">
    <property type="entry name" value="Transposase_DDE"/>
</dbReference>
<feature type="domain" description="Fatty acid desaturase" evidence="11">
    <location>
        <begin position="11"/>
        <end position="224"/>
    </location>
</feature>
<dbReference type="PRINTS" id="PR00075">
    <property type="entry name" value="FACDDSATRASE"/>
</dbReference>
<evidence type="ECO:0000259" key="11">
    <source>
        <dbReference type="Pfam" id="PF00487"/>
    </source>
</evidence>
<feature type="transmembrane region" description="Helical" evidence="10">
    <location>
        <begin position="137"/>
        <end position="158"/>
    </location>
</feature>
<reference evidence="13" key="2">
    <citation type="submission" date="2019-09" db="EMBL/GenBank/DDBJ databases">
        <authorList>
            <consortium name="NCBI Pathogen Detection Project"/>
        </authorList>
    </citation>
    <scope>NUCLEOTIDE SEQUENCE</scope>
    <source>
        <strain evidence="13">CL18-200174</strain>
    </source>
</reference>
<proteinExistence type="inferred from homology"/>
<dbReference type="AlphaFoldDB" id="A0AAN2RQI1"/>
<dbReference type="GO" id="GO:0006631">
    <property type="term" value="P:fatty acid metabolic process"/>
    <property type="evidence" value="ECO:0007669"/>
    <property type="project" value="UniProtKB-KW"/>
</dbReference>
<evidence type="ECO:0000256" key="10">
    <source>
        <dbReference type="SAM" id="Phobius"/>
    </source>
</evidence>
<dbReference type="PANTHER" id="PTHR11351:SF33">
    <property type="entry name" value="DELTA-9 FATTY ACID DESATURASE, DESA"/>
    <property type="match status" value="1"/>
</dbReference>
<keyword evidence="5 10" id="KW-1133">Transmembrane helix</keyword>
<accession>A0AAN2RQI1</accession>